<dbReference type="InterPro" id="IPR002933">
    <property type="entry name" value="Peptidase_M20"/>
</dbReference>
<name>A0A085M524_9BILA</name>
<dbReference type="GO" id="GO:0004046">
    <property type="term" value="F:aminoacylase activity"/>
    <property type="evidence" value="ECO:0007669"/>
    <property type="project" value="TreeGrafter"/>
</dbReference>
<protein>
    <recommendedName>
        <fullName evidence="4">Peptidase M20 dimerisation domain-containing protein</fullName>
    </recommendedName>
</protein>
<dbReference type="SUPFAM" id="SSF53187">
    <property type="entry name" value="Zn-dependent exopeptidases"/>
    <property type="match status" value="1"/>
</dbReference>
<evidence type="ECO:0000313" key="2">
    <source>
        <dbReference type="EMBL" id="KFD52320.1"/>
    </source>
</evidence>
<dbReference type="InterPro" id="IPR052083">
    <property type="entry name" value="Aminoacylase-1_M20A"/>
</dbReference>
<dbReference type="InterPro" id="IPR001261">
    <property type="entry name" value="ArgE/DapE_CS"/>
</dbReference>
<dbReference type="Proteomes" id="UP000030764">
    <property type="component" value="Unassembled WGS sequence"/>
</dbReference>
<evidence type="ECO:0008006" key="4">
    <source>
        <dbReference type="Google" id="ProtNLM"/>
    </source>
</evidence>
<evidence type="ECO:0000256" key="1">
    <source>
        <dbReference type="ARBA" id="ARBA00022801"/>
    </source>
</evidence>
<keyword evidence="1" id="KW-0378">Hydrolase</keyword>
<sequence length="177" mass="20343">MVDNDCILNSSLQNVAFKEHWKFDPFAGHVDENRKIYGRGTQDVKSIGMQYLEAASRLKHINVPLKRSIHICFVPDEEVGSTEGMGKFVETEEFRLLNVGLCLDEREELHLKTRSCKRRRYFQLSNRQNVRCFSDFDIRVPLSASFNTCRVGALNRLLLISGKCSSLEDIWNPCVSV</sequence>
<evidence type="ECO:0000313" key="3">
    <source>
        <dbReference type="Proteomes" id="UP000030764"/>
    </source>
</evidence>
<reference evidence="2 3" key="1">
    <citation type="journal article" date="2014" name="Nat. Genet.">
        <title>Genome and transcriptome of the porcine whipworm Trichuris suis.</title>
        <authorList>
            <person name="Jex A.R."/>
            <person name="Nejsum P."/>
            <person name="Schwarz E.M."/>
            <person name="Hu L."/>
            <person name="Young N.D."/>
            <person name="Hall R.S."/>
            <person name="Korhonen P.K."/>
            <person name="Liao S."/>
            <person name="Thamsborg S."/>
            <person name="Xia J."/>
            <person name="Xu P."/>
            <person name="Wang S."/>
            <person name="Scheerlinck J.P."/>
            <person name="Hofmann A."/>
            <person name="Sternberg P.W."/>
            <person name="Wang J."/>
            <person name="Gasser R.B."/>
        </authorList>
    </citation>
    <scope>NUCLEOTIDE SEQUENCE [LARGE SCALE GENOMIC DNA]</scope>
    <source>
        <strain evidence="2">DCEP-RM93M</strain>
    </source>
</reference>
<proteinExistence type="predicted"/>
<accession>A0A085M524</accession>
<dbReference type="PANTHER" id="PTHR45892">
    <property type="entry name" value="AMINOACYLASE-1"/>
    <property type="match status" value="1"/>
</dbReference>
<dbReference type="PROSITE" id="PS00759">
    <property type="entry name" value="ARGE_DAPE_CPG2_2"/>
    <property type="match status" value="1"/>
</dbReference>
<dbReference type="EMBL" id="KL363229">
    <property type="protein sequence ID" value="KFD52320.1"/>
    <property type="molecule type" value="Genomic_DNA"/>
</dbReference>
<gene>
    <name evidence="2" type="ORF">M513_06883</name>
</gene>
<keyword evidence="3" id="KW-1185">Reference proteome</keyword>
<dbReference type="PANTHER" id="PTHR45892:SF1">
    <property type="entry name" value="AMINOACYLASE-1"/>
    <property type="match status" value="1"/>
</dbReference>
<organism evidence="2 3">
    <name type="scientific">Trichuris suis</name>
    <name type="common">pig whipworm</name>
    <dbReference type="NCBI Taxonomy" id="68888"/>
    <lineage>
        <taxon>Eukaryota</taxon>
        <taxon>Metazoa</taxon>
        <taxon>Ecdysozoa</taxon>
        <taxon>Nematoda</taxon>
        <taxon>Enoplea</taxon>
        <taxon>Dorylaimia</taxon>
        <taxon>Trichinellida</taxon>
        <taxon>Trichuridae</taxon>
        <taxon>Trichuris</taxon>
    </lineage>
</organism>
<dbReference type="Pfam" id="PF01546">
    <property type="entry name" value="Peptidase_M20"/>
    <property type="match status" value="1"/>
</dbReference>
<dbReference type="Gene3D" id="3.40.630.10">
    <property type="entry name" value="Zn peptidases"/>
    <property type="match status" value="1"/>
</dbReference>
<dbReference type="AlphaFoldDB" id="A0A085M524"/>
<dbReference type="MEROPS" id="M20.973"/>